<feature type="region of interest" description="Disordered" evidence="1">
    <location>
        <begin position="1"/>
        <end position="37"/>
    </location>
</feature>
<dbReference type="AlphaFoldDB" id="A0A450YFJ2"/>
<dbReference type="Gene3D" id="1.10.8.60">
    <property type="match status" value="1"/>
</dbReference>
<dbReference type="Pfam" id="PF22688">
    <property type="entry name" value="Hda_lid"/>
    <property type="match status" value="1"/>
</dbReference>
<feature type="domain" description="Chromosomal replication initiator protein DnaA ATPAse" evidence="2">
    <location>
        <begin position="40"/>
        <end position="180"/>
    </location>
</feature>
<dbReference type="NCBIfam" id="TIGR03420">
    <property type="entry name" value="DnaA_homol_Hda"/>
    <property type="match status" value="1"/>
</dbReference>
<accession>A0A450YFJ2</accession>
<dbReference type="Gene3D" id="3.40.50.300">
    <property type="entry name" value="P-loop containing nucleotide triphosphate hydrolases"/>
    <property type="match status" value="1"/>
</dbReference>
<evidence type="ECO:0000313" key="4">
    <source>
        <dbReference type="EMBL" id="VFK36707.1"/>
    </source>
</evidence>
<dbReference type="PANTHER" id="PTHR30050:SF5">
    <property type="entry name" value="DNAA REGULATORY INACTIVATOR HDA"/>
    <property type="match status" value="1"/>
</dbReference>
<dbReference type="SUPFAM" id="SSF52540">
    <property type="entry name" value="P-loop containing nucleoside triphosphate hydrolases"/>
    <property type="match status" value="1"/>
</dbReference>
<dbReference type="EMBL" id="CAADFU010000005">
    <property type="protein sequence ID" value="VFK40253.1"/>
    <property type="molecule type" value="Genomic_DNA"/>
</dbReference>
<dbReference type="GO" id="GO:0006270">
    <property type="term" value="P:DNA replication initiation"/>
    <property type="evidence" value="ECO:0007669"/>
    <property type="project" value="TreeGrafter"/>
</dbReference>
<evidence type="ECO:0000256" key="1">
    <source>
        <dbReference type="SAM" id="MobiDB-lite"/>
    </source>
</evidence>
<protein>
    <submittedName>
        <fullName evidence="5">Regulatory inactivation of DnaA Hda protein</fullName>
    </submittedName>
</protein>
<evidence type="ECO:0000313" key="5">
    <source>
        <dbReference type="EMBL" id="VFK40253.1"/>
    </source>
</evidence>
<dbReference type="InterPro" id="IPR013317">
    <property type="entry name" value="DnaA_dom"/>
</dbReference>
<organism evidence="5">
    <name type="scientific">Candidatus Kentrum sp. SD</name>
    <dbReference type="NCBI Taxonomy" id="2126332"/>
    <lineage>
        <taxon>Bacteria</taxon>
        <taxon>Pseudomonadati</taxon>
        <taxon>Pseudomonadota</taxon>
        <taxon>Gammaproteobacteria</taxon>
        <taxon>Candidatus Kentrum</taxon>
    </lineage>
</organism>
<feature type="domain" description="Hda lid" evidence="3">
    <location>
        <begin position="188"/>
        <end position="252"/>
    </location>
</feature>
<evidence type="ECO:0000259" key="2">
    <source>
        <dbReference type="Pfam" id="PF00308"/>
    </source>
</evidence>
<dbReference type="InterPro" id="IPR017788">
    <property type="entry name" value="Hda"/>
</dbReference>
<dbReference type="InterPro" id="IPR055199">
    <property type="entry name" value="Hda_lid"/>
</dbReference>
<gene>
    <name evidence="6" type="ORF">BECKSD772D_GA0070982_101821</name>
    <name evidence="5" type="ORF">BECKSD772E_GA0070983_100539</name>
    <name evidence="4" type="ORF">BECKSD772F_GA0070984_100439</name>
</gene>
<dbReference type="Pfam" id="PF00308">
    <property type="entry name" value="Bac_DnaA"/>
    <property type="match status" value="1"/>
</dbReference>
<sequence length="262" mass="29046">MTTAPAKRNAPVPALPGGETVPDPGPEQIPLPLGMRSEPSLENFIPGPNREAREAIKKIADGMGERVIYLWGIRGTGKSHLLAAARRGVARRDRKAVSLSYRTSPSIRASIIDGIQKITLICIDDIDAKAGYKEWEETLFYLYNLAEASGTRLLVAGEQNPTGAGFSSPDLRSRLSAALVLRLHPLDDDGRRMALKCRAREWGFTLSDRVIAFLLRRCQRDMHSLFALLEKIDQGTLVEKRRVTIPFVRNLLTTSAKHIESH</sequence>
<dbReference type="EMBL" id="CAADFR010000004">
    <property type="protein sequence ID" value="VFK36707.1"/>
    <property type="molecule type" value="Genomic_DNA"/>
</dbReference>
<dbReference type="PANTHER" id="PTHR30050">
    <property type="entry name" value="CHROMOSOMAL REPLICATION INITIATOR PROTEIN DNAA"/>
    <property type="match status" value="1"/>
</dbReference>
<evidence type="ECO:0000259" key="3">
    <source>
        <dbReference type="Pfam" id="PF22688"/>
    </source>
</evidence>
<proteinExistence type="predicted"/>
<dbReference type="EMBL" id="CAADHB010000018">
    <property type="protein sequence ID" value="VFK78576.1"/>
    <property type="molecule type" value="Genomic_DNA"/>
</dbReference>
<dbReference type="InterPro" id="IPR027417">
    <property type="entry name" value="P-loop_NTPase"/>
</dbReference>
<reference evidence="5" key="1">
    <citation type="submission" date="2019-02" db="EMBL/GenBank/DDBJ databases">
        <authorList>
            <person name="Gruber-Vodicka R. H."/>
            <person name="Seah K. B. B."/>
        </authorList>
    </citation>
    <scope>NUCLEOTIDE SEQUENCE</scope>
    <source>
        <strain evidence="6">BECK_S127</strain>
        <strain evidence="5">BECK_S1320</strain>
        <strain evidence="4">BECK_S1321</strain>
    </source>
</reference>
<dbReference type="GO" id="GO:0032297">
    <property type="term" value="P:negative regulation of DNA-templated DNA replication initiation"/>
    <property type="evidence" value="ECO:0007669"/>
    <property type="project" value="InterPro"/>
</dbReference>
<evidence type="ECO:0000313" key="6">
    <source>
        <dbReference type="EMBL" id="VFK78576.1"/>
    </source>
</evidence>
<name>A0A450YFJ2_9GAMM</name>